<reference evidence="3" key="2">
    <citation type="submission" date="2023-11" db="UniProtKB">
        <authorList>
            <consortium name="WormBaseParasite"/>
        </authorList>
    </citation>
    <scope>IDENTIFICATION</scope>
</reference>
<name>A0AA85JXT5_TRIRE</name>
<accession>A0AA85JXT5</accession>
<reference evidence="2" key="1">
    <citation type="submission" date="2022-06" db="EMBL/GenBank/DDBJ databases">
        <authorList>
            <person name="Berger JAMES D."/>
            <person name="Berger JAMES D."/>
        </authorList>
    </citation>
    <scope>NUCLEOTIDE SEQUENCE [LARGE SCALE GENOMIC DNA]</scope>
</reference>
<evidence type="ECO:0000313" key="3">
    <source>
        <dbReference type="WBParaSite" id="TREG1_53470.1"/>
    </source>
</evidence>
<dbReference type="Proteomes" id="UP000050795">
    <property type="component" value="Unassembled WGS sequence"/>
</dbReference>
<organism evidence="2 3">
    <name type="scientific">Trichobilharzia regenti</name>
    <name type="common">Nasal bird schistosome</name>
    <dbReference type="NCBI Taxonomy" id="157069"/>
    <lineage>
        <taxon>Eukaryota</taxon>
        <taxon>Metazoa</taxon>
        <taxon>Spiralia</taxon>
        <taxon>Lophotrochozoa</taxon>
        <taxon>Platyhelminthes</taxon>
        <taxon>Trematoda</taxon>
        <taxon>Digenea</taxon>
        <taxon>Strigeidida</taxon>
        <taxon>Schistosomatoidea</taxon>
        <taxon>Schistosomatidae</taxon>
        <taxon>Trichobilharzia</taxon>
    </lineage>
</organism>
<keyword evidence="2" id="KW-1185">Reference proteome</keyword>
<evidence type="ECO:0000256" key="1">
    <source>
        <dbReference type="SAM" id="MobiDB-lite"/>
    </source>
</evidence>
<feature type="region of interest" description="Disordered" evidence="1">
    <location>
        <begin position="1"/>
        <end position="26"/>
    </location>
</feature>
<dbReference type="AlphaFoldDB" id="A0AA85JXT5"/>
<evidence type="ECO:0000313" key="2">
    <source>
        <dbReference type="Proteomes" id="UP000050795"/>
    </source>
</evidence>
<feature type="compositionally biased region" description="Polar residues" evidence="1">
    <location>
        <begin position="1"/>
        <end position="20"/>
    </location>
</feature>
<dbReference type="WBParaSite" id="TREG1_53470.1">
    <property type="protein sequence ID" value="TREG1_53470.1"/>
    <property type="gene ID" value="TREG1_53470"/>
</dbReference>
<proteinExistence type="predicted"/>
<sequence length="75" mass="8712">MNAQNHSNKSLRQSRPTLKITSKKDSDEISLNEALKFHPRQILKLLEIGGTLENNVYPIKRNLPSNQRNEPNLRY</sequence>
<protein>
    <submittedName>
        <fullName evidence="3">Uncharacterized protein</fullName>
    </submittedName>
</protein>